<dbReference type="Proteomes" id="UP000886251">
    <property type="component" value="Unassembled WGS sequence"/>
</dbReference>
<evidence type="ECO:0000259" key="6">
    <source>
        <dbReference type="Pfam" id="PF12000"/>
    </source>
</evidence>
<dbReference type="EMBL" id="DRKP01000146">
    <property type="protein sequence ID" value="HEB97133.1"/>
    <property type="molecule type" value="Genomic_DNA"/>
</dbReference>
<sequence length="425" mass="48449">MRILFIHQNCPGQFKHLAPRLAADPANEVVFLTRPGKPSLPNVRKVEYRPARKPSPKTHRYLRLTEEGILNGQAVARTAQKMSRAGFRPDIIVAHMGWGEALYLKAIWPDTPILGYFEWYYHPFGSDVDFDPKRPPNLDDVCRIESRNMLHLLNLQVADHGISPTRWQWSQHPREYRPRITVLHDGVDVGRAHPRPDLRSGLVEGLELRAGEEIVTYVARNLEPYRGFPTFIKAAEQILRRRPGTRILVVGGDGTSYGRKRSDGKSYREYYLEKLDLDLERIHFLGQVPYDTYLQVLQLSAAHIYLTVPFVLSWSMLEAMAAGCLIVGSRTPPVEEVIRDGRNGLLVDFFSPQEVADRVDEALDNPERMEPIRRAARQTVVSHYALDKCLAKQIGLIQRLVRKRHGGGSRGKKASRGRVVHQAVR</sequence>
<dbReference type="Gene3D" id="3.40.50.2000">
    <property type="entry name" value="Glycogen Phosphorylase B"/>
    <property type="match status" value="2"/>
</dbReference>
<evidence type="ECO:0000256" key="4">
    <source>
        <dbReference type="SAM" id="MobiDB-lite"/>
    </source>
</evidence>
<dbReference type="InterPro" id="IPR022623">
    <property type="entry name" value="Glyco_trans_4"/>
</dbReference>
<protein>
    <submittedName>
        <fullName evidence="7">Glycosyltransferase</fullName>
    </submittedName>
</protein>
<dbReference type="InterPro" id="IPR001296">
    <property type="entry name" value="Glyco_trans_1"/>
</dbReference>
<dbReference type="Pfam" id="PF12000">
    <property type="entry name" value="Glyco_trans_4_3"/>
    <property type="match status" value="1"/>
</dbReference>
<keyword evidence="2" id="KW-0328">Glycosyltransferase</keyword>
<gene>
    <name evidence="7" type="ORF">ENI96_11990</name>
</gene>
<dbReference type="Pfam" id="PF00534">
    <property type="entry name" value="Glycos_transf_1"/>
    <property type="match status" value="1"/>
</dbReference>
<accession>A0A831RLZ5</accession>
<comment type="similarity">
    <text evidence="1">Belongs to the glycosyltransferase group 1 family. Glycosyltransferase 4 subfamily.</text>
</comment>
<evidence type="ECO:0000256" key="2">
    <source>
        <dbReference type="ARBA" id="ARBA00022676"/>
    </source>
</evidence>
<dbReference type="CDD" id="cd03818">
    <property type="entry name" value="GT4_ExpC-like"/>
    <property type="match status" value="1"/>
</dbReference>
<evidence type="ECO:0000259" key="5">
    <source>
        <dbReference type="Pfam" id="PF00534"/>
    </source>
</evidence>
<feature type="region of interest" description="Disordered" evidence="4">
    <location>
        <begin position="405"/>
        <end position="425"/>
    </location>
</feature>
<dbReference type="GO" id="GO:0016757">
    <property type="term" value="F:glycosyltransferase activity"/>
    <property type="evidence" value="ECO:0007669"/>
    <property type="project" value="UniProtKB-KW"/>
</dbReference>
<name>A0A831RLZ5_9GAMM</name>
<dbReference type="PANTHER" id="PTHR12526">
    <property type="entry name" value="GLYCOSYLTRANSFERASE"/>
    <property type="match status" value="1"/>
</dbReference>
<dbReference type="SUPFAM" id="SSF53756">
    <property type="entry name" value="UDP-Glycosyltransferase/glycogen phosphorylase"/>
    <property type="match status" value="1"/>
</dbReference>
<proteinExistence type="inferred from homology"/>
<organism evidence="7">
    <name type="scientific">Sedimenticola thiotaurini</name>
    <dbReference type="NCBI Taxonomy" id="1543721"/>
    <lineage>
        <taxon>Bacteria</taxon>
        <taxon>Pseudomonadati</taxon>
        <taxon>Pseudomonadota</taxon>
        <taxon>Gammaproteobacteria</taxon>
        <taxon>Chromatiales</taxon>
        <taxon>Sedimenticolaceae</taxon>
        <taxon>Sedimenticola</taxon>
    </lineage>
</organism>
<evidence type="ECO:0000313" key="7">
    <source>
        <dbReference type="EMBL" id="HEB97133.1"/>
    </source>
</evidence>
<dbReference type="AlphaFoldDB" id="A0A831RLZ5"/>
<comment type="caution">
    <text evidence="7">The sequence shown here is derived from an EMBL/GenBank/DDBJ whole genome shotgun (WGS) entry which is preliminary data.</text>
</comment>
<dbReference type="GO" id="GO:1901135">
    <property type="term" value="P:carbohydrate derivative metabolic process"/>
    <property type="evidence" value="ECO:0007669"/>
    <property type="project" value="UniProtKB-ARBA"/>
</dbReference>
<keyword evidence="3" id="KW-0808">Transferase</keyword>
<reference evidence="7" key="1">
    <citation type="journal article" date="2020" name="mSystems">
        <title>Genome- and Community-Level Interaction Insights into Carbon Utilization and Element Cycling Functions of Hydrothermarchaeota in Hydrothermal Sediment.</title>
        <authorList>
            <person name="Zhou Z."/>
            <person name="Liu Y."/>
            <person name="Xu W."/>
            <person name="Pan J."/>
            <person name="Luo Z.H."/>
            <person name="Li M."/>
        </authorList>
    </citation>
    <scope>NUCLEOTIDE SEQUENCE [LARGE SCALE GENOMIC DNA]</scope>
    <source>
        <strain evidence="7">HyVt-443</strain>
    </source>
</reference>
<evidence type="ECO:0000256" key="3">
    <source>
        <dbReference type="ARBA" id="ARBA00022679"/>
    </source>
</evidence>
<feature type="domain" description="Glycosyl transferase family 1" evidence="5">
    <location>
        <begin position="209"/>
        <end position="378"/>
    </location>
</feature>
<dbReference type="PANTHER" id="PTHR12526:SF640">
    <property type="entry name" value="COLANIC ACID BIOSYNTHESIS GLYCOSYLTRANSFERASE WCAL-RELATED"/>
    <property type="match status" value="1"/>
</dbReference>
<feature type="domain" description="Glycosyl transferase family 4" evidence="6">
    <location>
        <begin position="27"/>
        <end position="190"/>
    </location>
</feature>
<evidence type="ECO:0000256" key="1">
    <source>
        <dbReference type="ARBA" id="ARBA00009481"/>
    </source>
</evidence>